<keyword evidence="3" id="KW-1185">Reference proteome</keyword>
<dbReference type="RefSeq" id="WP_168222739.1">
    <property type="nucleotide sequence ID" value="NZ_CP009922.3"/>
</dbReference>
<dbReference type="AlphaFoldDB" id="A0A0F7FQ70"/>
<feature type="compositionally biased region" description="Basic and acidic residues" evidence="1">
    <location>
        <begin position="124"/>
        <end position="136"/>
    </location>
</feature>
<evidence type="ECO:0000313" key="2">
    <source>
        <dbReference type="EMBL" id="AKG41584.1"/>
    </source>
</evidence>
<evidence type="ECO:0000256" key="1">
    <source>
        <dbReference type="SAM" id="MobiDB-lite"/>
    </source>
</evidence>
<feature type="region of interest" description="Disordered" evidence="1">
    <location>
        <begin position="120"/>
        <end position="147"/>
    </location>
</feature>
<proteinExistence type="predicted"/>
<dbReference type="PATRIC" id="fig|408015.6.peg.219"/>
<dbReference type="EMBL" id="CP009922">
    <property type="protein sequence ID" value="AKG41584.1"/>
    <property type="molecule type" value="Genomic_DNA"/>
</dbReference>
<dbReference type="KEGG" id="sxi:SXIM_02000"/>
<dbReference type="InterPro" id="IPR009057">
    <property type="entry name" value="Homeodomain-like_sf"/>
</dbReference>
<organism evidence="2 3">
    <name type="scientific">Streptomyces xiamenensis</name>
    <dbReference type="NCBI Taxonomy" id="408015"/>
    <lineage>
        <taxon>Bacteria</taxon>
        <taxon>Bacillati</taxon>
        <taxon>Actinomycetota</taxon>
        <taxon>Actinomycetes</taxon>
        <taxon>Kitasatosporales</taxon>
        <taxon>Streptomycetaceae</taxon>
        <taxon>Streptomyces</taxon>
    </lineage>
</organism>
<dbReference type="STRING" id="408015.SXIM_02000"/>
<dbReference type="SUPFAM" id="SSF46689">
    <property type="entry name" value="Homeodomain-like"/>
    <property type="match status" value="1"/>
</dbReference>
<dbReference type="Gene3D" id="1.10.10.60">
    <property type="entry name" value="Homeodomain-like"/>
    <property type="match status" value="1"/>
</dbReference>
<dbReference type="HOGENOM" id="CLU_1767064_0_0_11"/>
<accession>A0A0F7FQ70</accession>
<sequence>MAVAADLGVTAEPLRTWVHQDKVEPVPGRRAAGESEAEELARLRAENARLLKAEKEWYPEHEILRRAAAPTFAPGGEVRLHRWHFISDNRADFGVKRLCRVLGASRAGYYRHLATRARRRRVPGRGEADRGQDPCHPRRAPWRCRSR</sequence>
<protein>
    <submittedName>
        <fullName evidence="2">Transposase</fullName>
    </submittedName>
</protein>
<evidence type="ECO:0000313" key="3">
    <source>
        <dbReference type="Proteomes" id="UP000034034"/>
    </source>
</evidence>
<name>A0A0F7FQ70_9ACTN</name>
<gene>
    <name evidence="2" type="ORF">SXIM_02000</name>
</gene>
<reference evidence="2" key="1">
    <citation type="submission" date="2019-08" db="EMBL/GenBank/DDBJ databases">
        <title>Complete genome sequence of a mangrove-derived Streptomyces xiamenensis.</title>
        <authorList>
            <person name="Xu J."/>
        </authorList>
    </citation>
    <scope>NUCLEOTIDE SEQUENCE</scope>
    <source>
        <strain evidence="2">318</strain>
    </source>
</reference>
<dbReference type="Proteomes" id="UP000034034">
    <property type="component" value="Chromosome"/>
</dbReference>
<feature type="compositionally biased region" description="Basic residues" evidence="1">
    <location>
        <begin position="137"/>
        <end position="147"/>
    </location>
</feature>